<evidence type="ECO:0000313" key="3">
    <source>
        <dbReference type="EMBL" id="KAK3910868.1"/>
    </source>
</evidence>
<accession>A0AAE1GXV1</accession>
<protein>
    <submittedName>
        <fullName evidence="3">Tetraacyldisaccharide 4'-kinase</fullName>
    </submittedName>
</protein>
<dbReference type="AlphaFoldDB" id="A0AAE1GXV1"/>
<keyword evidence="2" id="KW-0472">Membrane</keyword>
<keyword evidence="4" id="KW-1185">Reference proteome</keyword>
<dbReference type="Proteomes" id="UP001219518">
    <property type="component" value="Unassembled WGS sequence"/>
</dbReference>
<evidence type="ECO:0000313" key="4">
    <source>
        <dbReference type="Proteomes" id="UP001219518"/>
    </source>
</evidence>
<reference evidence="3" key="1">
    <citation type="submission" date="2021-07" db="EMBL/GenBank/DDBJ databases">
        <authorList>
            <person name="Catto M.A."/>
            <person name="Jacobson A."/>
            <person name="Kennedy G."/>
            <person name="Labadie P."/>
            <person name="Hunt B.G."/>
            <person name="Srinivasan R."/>
        </authorList>
    </citation>
    <scope>NUCLEOTIDE SEQUENCE</scope>
    <source>
        <strain evidence="3">PL_HMW_Pooled</strain>
        <tissue evidence="3">Head</tissue>
    </source>
</reference>
<keyword evidence="2" id="KW-1133">Transmembrane helix</keyword>
<reference evidence="3" key="2">
    <citation type="journal article" date="2023" name="BMC Genomics">
        <title>Pest status, molecular evolution, and epigenetic factors derived from the genome assembly of Frankliniella fusca, a thysanopteran phytovirus vector.</title>
        <authorList>
            <person name="Catto M.A."/>
            <person name="Labadie P.E."/>
            <person name="Jacobson A.L."/>
            <person name="Kennedy G.G."/>
            <person name="Srinivasan R."/>
            <person name="Hunt B.G."/>
        </authorList>
    </citation>
    <scope>NUCLEOTIDE SEQUENCE</scope>
    <source>
        <strain evidence="3">PL_HMW_Pooled</strain>
    </source>
</reference>
<comment type="caution">
    <text evidence="3">The sequence shown here is derived from an EMBL/GenBank/DDBJ whole genome shotgun (WGS) entry which is preliminary data.</text>
</comment>
<keyword evidence="2" id="KW-0812">Transmembrane</keyword>
<sequence>MRVKNMKRTSVQKGAIKGRAKNSKAKNTVDFTITESEQETVSIEWLKRNYEPFDQVLIHWGRCCSPCLRELMYSSLSPANYVAKSSDLLKVPDGYQLVLQDFEVLHKTFPEKYGVLEGKAENLMLLWKDFSSKVVDVMKSNLKKKERLHHEALLAAAHNENSRDFLILNMLPDICKLSSWVKLGKARIKPTTVESRNASVLHVTDAADLQECIRDRMQKFKALRAPIHPYIAVVSDEQSVTAAYVIVNDIIWKDHRLRRRFKKIILSYTTYTTSLVFWHVRGMWVTNPIVPRCDIENVLFS</sequence>
<feature type="region of interest" description="Disordered" evidence="1">
    <location>
        <begin position="1"/>
        <end position="20"/>
    </location>
</feature>
<feature type="transmembrane region" description="Helical" evidence="2">
    <location>
        <begin position="265"/>
        <end position="284"/>
    </location>
</feature>
<evidence type="ECO:0000256" key="2">
    <source>
        <dbReference type="SAM" id="Phobius"/>
    </source>
</evidence>
<gene>
    <name evidence="3" type="ORF">KUF71_020573</name>
</gene>
<proteinExistence type="predicted"/>
<organism evidence="3 4">
    <name type="scientific">Frankliniella fusca</name>
    <dbReference type="NCBI Taxonomy" id="407009"/>
    <lineage>
        <taxon>Eukaryota</taxon>
        <taxon>Metazoa</taxon>
        <taxon>Ecdysozoa</taxon>
        <taxon>Arthropoda</taxon>
        <taxon>Hexapoda</taxon>
        <taxon>Insecta</taxon>
        <taxon>Pterygota</taxon>
        <taxon>Neoptera</taxon>
        <taxon>Paraneoptera</taxon>
        <taxon>Thysanoptera</taxon>
        <taxon>Terebrantia</taxon>
        <taxon>Thripoidea</taxon>
        <taxon>Thripidae</taxon>
        <taxon>Frankliniella</taxon>
    </lineage>
</organism>
<evidence type="ECO:0000256" key="1">
    <source>
        <dbReference type="SAM" id="MobiDB-lite"/>
    </source>
</evidence>
<dbReference type="EMBL" id="JAHWGI010000201">
    <property type="protein sequence ID" value="KAK3910868.1"/>
    <property type="molecule type" value="Genomic_DNA"/>
</dbReference>
<name>A0AAE1GXV1_9NEOP</name>